<keyword evidence="3" id="KW-1185">Reference proteome</keyword>
<accession>A0A4C1Y027</accession>
<proteinExistence type="predicted"/>
<protein>
    <submittedName>
        <fullName evidence="2">Uncharacterized protein</fullName>
    </submittedName>
</protein>
<sequence>MPCEDEVVVDSAASLPPPGNKYSKREMGMQFDFNYKCAASSVVWFERPLCNRGDAIGIDEVRHKMKIAPFAFLQIVKLRGGGGKISLRCAVRRCAPADMRAWTRATAASTAVAPPPPRRTPLPRHRTRRNTTTSTTLGRHVRNEELDFVNSIVFLGITLDNKALMSSSYQPGSESKAGPSSESRPRQIDTESGIGISTEREITIRPVLICAAVAALCTGLCAWCLWRARGCALGRCVPGCLRRPPSDRDSAGSCYPPPRYSRCGSFHQAPPPYSEVTSKPDLYPLVITCGDGDKGGGSYLMVHYFRNYIIRGPGEHHRPPSVLVRRDLFYEEWRGAALLRSLSSLTSERAGRAPPPRARTATSTRHHDLSPNDTFRETLITSPVQDSAYDLDLELIDYELECEGACRPRLGPSPPIHRSPSNVDETIYEHDIQNLRRMLAATPSDICESPPQPTSPTQSSRESTMRRPSDERRHTIIVKRVPKSRKTSLYMPLSTANAGRSCRISPGPKVSSRSAPATPCGALVPNLLSFSQRLSSSGRGSRSSRLEEENDPLLVDGDPIPFDHKF</sequence>
<feature type="region of interest" description="Disordered" evidence="1">
    <location>
        <begin position="105"/>
        <end position="137"/>
    </location>
</feature>
<gene>
    <name evidence="2" type="ORF">EVAR_99003_1</name>
</gene>
<feature type="region of interest" description="Disordered" evidence="1">
    <location>
        <begin position="444"/>
        <end position="474"/>
    </location>
</feature>
<evidence type="ECO:0000313" key="3">
    <source>
        <dbReference type="Proteomes" id="UP000299102"/>
    </source>
</evidence>
<feature type="region of interest" description="Disordered" evidence="1">
    <location>
        <begin position="168"/>
        <end position="194"/>
    </location>
</feature>
<dbReference type="OrthoDB" id="6629737at2759"/>
<feature type="compositionally biased region" description="Basic and acidic residues" evidence="1">
    <location>
        <begin position="463"/>
        <end position="474"/>
    </location>
</feature>
<feature type="region of interest" description="Disordered" evidence="1">
    <location>
        <begin position="346"/>
        <end position="373"/>
    </location>
</feature>
<reference evidence="2 3" key="1">
    <citation type="journal article" date="2019" name="Commun. Biol.">
        <title>The bagworm genome reveals a unique fibroin gene that provides high tensile strength.</title>
        <authorList>
            <person name="Kono N."/>
            <person name="Nakamura H."/>
            <person name="Ohtoshi R."/>
            <person name="Tomita M."/>
            <person name="Numata K."/>
            <person name="Arakawa K."/>
        </authorList>
    </citation>
    <scope>NUCLEOTIDE SEQUENCE [LARGE SCALE GENOMIC DNA]</scope>
</reference>
<feature type="region of interest" description="Disordered" evidence="1">
    <location>
        <begin position="533"/>
        <end position="566"/>
    </location>
</feature>
<dbReference type="Proteomes" id="UP000299102">
    <property type="component" value="Unassembled WGS sequence"/>
</dbReference>
<feature type="compositionally biased region" description="Polar residues" evidence="1">
    <location>
        <begin position="168"/>
        <end position="182"/>
    </location>
</feature>
<evidence type="ECO:0000313" key="2">
    <source>
        <dbReference type="EMBL" id="GBP68733.1"/>
    </source>
</evidence>
<dbReference type="AlphaFoldDB" id="A0A4C1Y027"/>
<organism evidence="2 3">
    <name type="scientific">Eumeta variegata</name>
    <name type="common">Bagworm moth</name>
    <name type="synonym">Eumeta japonica</name>
    <dbReference type="NCBI Taxonomy" id="151549"/>
    <lineage>
        <taxon>Eukaryota</taxon>
        <taxon>Metazoa</taxon>
        <taxon>Ecdysozoa</taxon>
        <taxon>Arthropoda</taxon>
        <taxon>Hexapoda</taxon>
        <taxon>Insecta</taxon>
        <taxon>Pterygota</taxon>
        <taxon>Neoptera</taxon>
        <taxon>Endopterygota</taxon>
        <taxon>Lepidoptera</taxon>
        <taxon>Glossata</taxon>
        <taxon>Ditrysia</taxon>
        <taxon>Tineoidea</taxon>
        <taxon>Psychidae</taxon>
        <taxon>Oiketicinae</taxon>
        <taxon>Eumeta</taxon>
    </lineage>
</organism>
<dbReference type="EMBL" id="BGZK01001022">
    <property type="protein sequence ID" value="GBP68733.1"/>
    <property type="molecule type" value="Genomic_DNA"/>
</dbReference>
<feature type="compositionally biased region" description="Low complexity" evidence="1">
    <location>
        <begin position="533"/>
        <end position="543"/>
    </location>
</feature>
<evidence type="ECO:0000256" key="1">
    <source>
        <dbReference type="SAM" id="MobiDB-lite"/>
    </source>
</evidence>
<name>A0A4C1Y027_EUMVA</name>
<dbReference type="STRING" id="151549.A0A4C1Y027"/>
<comment type="caution">
    <text evidence="2">The sequence shown here is derived from an EMBL/GenBank/DDBJ whole genome shotgun (WGS) entry which is preliminary data.</text>
</comment>